<dbReference type="AlphaFoldDB" id="A0ABD3P0D8"/>
<evidence type="ECO:0000256" key="1">
    <source>
        <dbReference type="SAM" id="MobiDB-lite"/>
    </source>
</evidence>
<feature type="region of interest" description="Disordered" evidence="1">
    <location>
        <begin position="970"/>
        <end position="1002"/>
    </location>
</feature>
<feature type="signal peptide" evidence="2">
    <location>
        <begin position="1"/>
        <end position="23"/>
    </location>
</feature>
<feature type="compositionally biased region" description="Low complexity" evidence="1">
    <location>
        <begin position="976"/>
        <end position="989"/>
    </location>
</feature>
<comment type="caution">
    <text evidence="3">The sequence shown here is derived from an EMBL/GenBank/DDBJ whole genome shotgun (WGS) entry which is preliminary data.</text>
</comment>
<reference evidence="3 4" key="1">
    <citation type="submission" date="2024-10" db="EMBL/GenBank/DDBJ databases">
        <title>Updated reference genomes for cyclostephanoid diatoms.</title>
        <authorList>
            <person name="Roberts W.R."/>
            <person name="Alverson A.J."/>
        </authorList>
    </citation>
    <scope>NUCLEOTIDE SEQUENCE [LARGE SCALE GENOMIC DNA]</scope>
    <source>
        <strain evidence="3 4">AJA010-31</strain>
    </source>
</reference>
<proteinExistence type="predicted"/>
<feature type="region of interest" description="Disordered" evidence="1">
    <location>
        <begin position="298"/>
        <end position="383"/>
    </location>
</feature>
<feature type="compositionally biased region" description="Low complexity" evidence="1">
    <location>
        <begin position="366"/>
        <end position="378"/>
    </location>
</feature>
<feature type="compositionally biased region" description="Polar residues" evidence="1">
    <location>
        <begin position="336"/>
        <end position="350"/>
    </location>
</feature>
<gene>
    <name evidence="3" type="ORF">ACHAWO_001595</name>
</gene>
<name>A0ABD3P0D8_9STRA</name>
<protein>
    <submittedName>
        <fullName evidence="3">Uncharacterized protein</fullName>
    </submittedName>
</protein>
<sequence>MHREKPPFQLLPTILIIVSSGHASTTNFCGSDWTDASTDCQNRQPCPEGTDDECDPPGICWADTLCDTTKGDGILFDKDNPQHQRFCGNSWNDAADNCSAERHCASGDSSECPNGEACYSFLTSCNYVDMIVGSSGGDSGGGEEESGGPPRLDGNSPMRSNWCGSDWNDAIAHCTDTSHWCPSGSDSDCPAGKICFAGTDCKFVDDLHPTESPTPAPSTSPTEMPLVYETIENTRFCGSGWEDAQSNCQISRHCPQGKNSECPAGMTCFSWMSGCNILDMLDYLENYGVEIYGADRNEMNPSGGTGDSASSNSTEEIDNGSSLSNYEWPASDADSAPSTGLQPSLSTGVWTPQPAPIERTPPPMWTAAPVEPTPTNAPAEPPSDGFYPEHHVFCGESWFDAQAKCSEETFCSDGAVAHVCAGEKEFCWVGITACDAGDWLLATNSSSPVTSSLAPINDTTTVPIDSAALEDGGTTAPIVAPIGSAALKDDITTAPIAVSPAPIENNDKFPTFAPSLLLGGSTDAPAESAIGSEAATDVLDRFSTKQSFCADNYIHLIQECETLETCNTSQCPDGLTCFKNVLCDRPANIAPEPTAMEDPETPAPIPSPSPVSATDSPVLALLLTKDTVMPTITEVTLPPETRQPSQQPTAFSLSEEEVAQRMSNPNNYCAKSLQEILTSCSYTLKTCNTNDPMCDLGTNCFGNIVCPSPTNVPSTAEPSVAVPVFTTTLEPIAIIVDDAATEKPAAQSFCAESEDLVQSTCATGFSCNEGPHTCPFGTSCFSNVICEALTSAAPIIESPQTTEFTGNYCAESEDMIQSTCDEAIVCNDGFGTCPFGTFCFTNVVCKALQVQNDESAAISEPSLSEDGCDSLCLKPIDTGDCDYILSMGLDILPCTGVTTEFEQETSLDQVCSGTGRCGTSLDMNNCDTNEDLYMRVDVSSCIEAGLGQSGVILTGSSQTVSTPATIDITEPEVQESFADTTSASSSTPAEPNTHDSLSENPNEELKDIVYPWENQQKNNSRGNQDKLENQAEIDSWWILEEAGVARWRIHFLTFLAGMLVLVHFL</sequence>
<keyword evidence="4" id="KW-1185">Reference proteome</keyword>
<feature type="chain" id="PRO_5044783076" evidence="2">
    <location>
        <begin position="24"/>
        <end position="1065"/>
    </location>
</feature>
<dbReference type="Proteomes" id="UP001530400">
    <property type="component" value="Unassembled WGS sequence"/>
</dbReference>
<evidence type="ECO:0000313" key="4">
    <source>
        <dbReference type="Proteomes" id="UP001530400"/>
    </source>
</evidence>
<accession>A0ABD3P0D8</accession>
<keyword evidence="2" id="KW-0732">Signal</keyword>
<evidence type="ECO:0000313" key="3">
    <source>
        <dbReference type="EMBL" id="KAL3781655.1"/>
    </source>
</evidence>
<evidence type="ECO:0000256" key="2">
    <source>
        <dbReference type="SAM" id="SignalP"/>
    </source>
</evidence>
<organism evidence="3 4">
    <name type="scientific">Cyclotella atomus</name>
    <dbReference type="NCBI Taxonomy" id="382360"/>
    <lineage>
        <taxon>Eukaryota</taxon>
        <taxon>Sar</taxon>
        <taxon>Stramenopiles</taxon>
        <taxon>Ochrophyta</taxon>
        <taxon>Bacillariophyta</taxon>
        <taxon>Coscinodiscophyceae</taxon>
        <taxon>Thalassiosirophycidae</taxon>
        <taxon>Stephanodiscales</taxon>
        <taxon>Stephanodiscaceae</taxon>
        <taxon>Cyclotella</taxon>
    </lineage>
</organism>
<feature type="compositionally biased region" description="Basic and acidic residues" evidence="1">
    <location>
        <begin position="992"/>
        <end position="1002"/>
    </location>
</feature>
<feature type="region of interest" description="Disordered" evidence="1">
    <location>
        <begin position="136"/>
        <end position="155"/>
    </location>
</feature>
<feature type="compositionally biased region" description="Polar residues" evidence="1">
    <location>
        <begin position="299"/>
        <end position="325"/>
    </location>
</feature>
<dbReference type="EMBL" id="JALLPJ020000835">
    <property type="protein sequence ID" value="KAL3781655.1"/>
    <property type="molecule type" value="Genomic_DNA"/>
</dbReference>
<feature type="region of interest" description="Disordered" evidence="1">
    <location>
        <begin position="593"/>
        <end position="612"/>
    </location>
</feature>
<feature type="compositionally biased region" description="Pro residues" evidence="1">
    <location>
        <begin position="353"/>
        <end position="364"/>
    </location>
</feature>